<keyword evidence="6" id="KW-0346">Stress response</keyword>
<keyword evidence="5" id="KW-0810">Translation regulation</keyword>
<dbReference type="RefSeq" id="XP_025377558.1">
    <property type="nucleotide sequence ID" value="XM_025523547.1"/>
</dbReference>
<dbReference type="EMBL" id="KZ819636">
    <property type="protein sequence ID" value="PWN90360.1"/>
    <property type="molecule type" value="Genomic_DNA"/>
</dbReference>
<evidence type="ECO:0000313" key="9">
    <source>
        <dbReference type="EMBL" id="PWN90360.1"/>
    </source>
</evidence>
<dbReference type="GeneID" id="37045463"/>
<dbReference type="InterPro" id="IPR006575">
    <property type="entry name" value="RWD_dom"/>
</dbReference>
<dbReference type="Proteomes" id="UP000245768">
    <property type="component" value="Unassembled WGS sequence"/>
</dbReference>
<evidence type="ECO:0000256" key="1">
    <source>
        <dbReference type="ARBA" id="ARBA00004496"/>
    </source>
</evidence>
<evidence type="ECO:0000256" key="5">
    <source>
        <dbReference type="ARBA" id="ARBA00022845"/>
    </source>
</evidence>
<dbReference type="InterPro" id="IPR016135">
    <property type="entry name" value="UBQ-conjugating_enzyme/RWD"/>
</dbReference>
<feature type="region of interest" description="Disordered" evidence="7">
    <location>
        <begin position="70"/>
        <end position="89"/>
    </location>
</feature>
<sequence length="394" mass="43473">MGSVEELVKELEAFAASTTAGAGLQDNPSLPPLHEQKEAAQQVAEELIALQSIFGEDNVQLLQLRRPTDAIAHSRPQKPASDTETSESWDPEVTIRLCIAFQIDAEIPDSDEPPLVRLSATLPPSYPIDEHAPQLQLLNRYIGAHGVDHSLFGCVLRVFMEGAGADDSRQGLWQPGNVALFDGIEKVRELVQSWYEEREGERVARRLADDSHRSQSITSFDPDDKREDEADSAMDVGTGEPERQKFEIISSPPIAERKSVFVGHVARIKDSSQVPLIIEQLLQDRKIARATHPVIHAWVCKPDGGGTVHRDCDDDGETAAGGRLAHLLDLLHLENVVVVVTRWYGGVQLGADRFKLINRAARDALEVARLVDGPLNPSEEAQRGISKKQQTSRR</sequence>
<dbReference type="Pfam" id="PF01205">
    <property type="entry name" value="Impact_N"/>
    <property type="match status" value="1"/>
</dbReference>
<dbReference type="FunCoup" id="A0A316YLB8">
    <property type="interactions" value="302"/>
</dbReference>
<dbReference type="GO" id="GO:0005737">
    <property type="term" value="C:cytoplasm"/>
    <property type="evidence" value="ECO:0007669"/>
    <property type="project" value="UniProtKB-SubCell"/>
</dbReference>
<comment type="subcellular location">
    <subcellularLocation>
        <location evidence="1">Cytoplasm</location>
    </subcellularLocation>
</comment>
<dbReference type="GO" id="GO:0140469">
    <property type="term" value="P:GCN2-mediated signaling"/>
    <property type="evidence" value="ECO:0007669"/>
    <property type="project" value="TreeGrafter"/>
</dbReference>
<evidence type="ECO:0000256" key="2">
    <source>
        <dbReference type="ARBA" id="ARBA00007665"/>
    </source>
</evidence>
<dbReference type="SUPFAM" id="SSF54495">
    <property type="entry name" value="UBC-like"/>
    <property type="match status" value="1"/>
</dbReference>
<evidence type="ECO:0000256" key="4">
    <source>
        <dbReference type="ARBA" id="ARBA00022491"/>
    </source>
</evidence>
<protein>
    <submittedName>
        <fullName evidence="9">UPF0029-domain-containing protein</fullName>
    </submittedName>
</protein>
<evidence type="ECO:0000313" key="10">
    <source>
        <dbReference type="Proteomes" id="UP000245768"/>
    </source>
</evidence>
<evidence type="ECO:0000256" key="7">
    <source>
        <dbReference type="SAM" id="MobiDB-lite"/>
    </source>
</evidence>
<dbReference type="SUPFAM" id="SSF54211">
    <property type="entry name" value="Ribosomal protein S5 domain 2-like"/>
    <property type="match status" value="1"/>
</dbReference>
<dbReference type="Gene3D" id="3.30.230.30">
    <property type="entry name" value="Impact, N-terminal domain"/>
    <property type="match status" value="1"/>
</dbReference>
<evidence type="ECO:0000256" key="6">
    <source>
        <dbReference type="ARBA" id="ARBA00023016"/>
    </source>
</evidence>
<dbReference type="PANTHER" id="PTHR16301">
    <property type="entry name" value="IMPACT-RELATED"/>
    <property type="match status" value="1"/>
</dbReference>
<feature type="compositionally biased region" description="Basic and acidic residues" evidence="7">
    <location>
        <begin position="202"/>
        <end position="213"/>
    </location>
</feature>
<dbReference type="InterPro" id="IPR023582">
    <property type="entry name" value="Impact"/>
</dbReference>
<dbReference type="GO" id="GO:0006446">
    <property type="term" value="P:regulation of translational initiation"/>
    <property type="evidence" value="ECO:0007669"/>
    <property type="project" value="TreeGrafter"/>
</dbReference>
<name>A0A316YLB8_9BASI</name>
<dbReference type="InterPro" id="IPR020568">
    <property type="entry name" value="Ribosomal_Su5_D2-typ_SF"/>
</dbReference>
<feature type="domain" description="RWD" evidence="8">
    <location>
        <begin position="45"/>
        <end position="194"/>
    </location>
</feature>
<feature type="region of interest" description="Disordered" evidence="7">
    <location>
        <begin position="202"/>
        <end position="240"/>
    </location>
</feature>
<dbReference type="Pfam" id="PF05773">
    <property type="entry name" value="RWD"/>
    <property type="match status" value="1"/>
</dbReference>
<dbReference type="OrthoDB" id="69641at2759"/>
<gene>
    <name evidence="9" type="ORF">FA10DRAFT_279515</name>
</gene>
<proteinExistence type="inferred from homology"/>
<dbReference type="InterPro" id="IPR036956">
    <property type="entry name" value="Impact_N_sf"/>
</dbReference>
<dbReference type="AlphaFoldDB" id="A0A316YLB8"/>
<keyword evidence="10" id="KW-1185">Reference proteome</keyword>
<dbReference type="InParanoid" id="A0A316YLB8"/>
<comment type="similarity">
    <text evidence="2">Belongs to the IMPACT family.</text>
</comment>
<reference evidence="9 10" key="1">
    <citation type="journal article" date="2018" name="Mol. Biol. Evol.">
        <title>Broad Genomic Sampling Reveals a Smut Pathogenic Ancestry of the Fungal Clade Ustilaginomycotina.</title>
        <authorList>
            <person name="Kijpornyongpan T."/>
            <person name="Mondo S.J."/>
            <person name="Barry K."/>
            <person name="Sandor L."/>
            <person name="Lee J."/>
            <person name="Lipzen A."/>
            <person name="Pangilinan J."/>
            <person name="LaButti K."/>
            <person name="Hainaut M."/>
            <person name="Henrissat B."/>
            <person name="Grigoriev I.V."/>
            <person name="Spatafora J.W."/>
            <person name="Aime M.C."/>
        </authorList>
    </citation>
    <scope>NUCLEOTIDE SEQUENCE [LARGE SCALE GENOMIC DNA]</scope>
    <source>
        <strain evidence="9 10">MCA 4198</strain>
    </source>
</reference>
<dbReference type="Gene3D" id="3.10.110.10">
    <property type="entry name" value="Ubiquitin Conjugating Enzyme"/>
    <property type="match status" value="1"/>
</dbReference>
<dbReference type="PROSITE" id="PS50908">
    <property type="entry name" value="RWD"/>
    <property type="match status" value="1"/>
</dbReference>
<dbReference type="PANTHER" id="PTHR16301:SF24">
    <property type="entry name" value="RWD DOMAIN-CONTAINING PROTEIN"/>
    <property type="match status" value="1"/>
</dbReference>
<dbReference type="STRING" id="215250.A0A316YLB8"/>
<keyword evidence="3" id="KW-0963">Cytoplasm</keyword>
<keyword evidence="4" id="KW-0678">Repressor</keyword>
<evidence type="ECO:0000259" key="8">
    <source>
        <dbReference type="PROSITE" id="PS50908"/>
    </source>
</evidence>
<accession>A0A316YLB8</accession>
<dbReference type="InterPro" id="IPR001498">
    <property type="entry name" value="Impact_N"/>
</dbReference>
<evidence type="ECO:0000256" key="3">
    <source>
        <dbReference type="ARBA" id="ARBA00022490"/>
    </source>
</evidence>
<organism evidence="9 10">
    <name type="scientific">Acaromyces ingoldii</name>
    <dbReference type="NCBI Taxonomy" id="215250"/>
    <lineage>
        <taxon>Eukaryota</taxon>
        <taxon>Fungi</taxon>
        <taxon>Dikarya</taxon>
        <taxon>Basidiomycota</taxon>
        <taxon>Ustilaginomycotina</taxon>
        <taxon>Exobasidiomycetes</taxon>
        <taxon>Exobasidiales</taxon>
        <taxon>Cryptobasidiaceae</taxon>
        <taxon>Acaromyces</taxon>
    </lineage>
</organism>